<evidence type="ECO:0000313" key="5">
    <source>
        <dbReference type="Proteomes" id="UP000234950"/>
    </source>
</evidence>
<evidence type="ECO:0000313" key="4">
    <source>
        <dbReference type="EMBL" id="PLS02368.1"/>
    </source>
</evidence>
<organism evidence="4 5">
    <name type="scientific">Neobacillus cucumis</name>
    <dbReference type="NCBI Taxonomy" id="1740721"/>
    <lineage>
        <taxon>Bacteria</taxon>
        <taxon>Bacillati</taxon>
        <taxon>Bacillota</taxon>
        <taxon>Bacilli</taxon>
        <taxon>Bacillales</taxon>
        <taxon>Bacillaceae</taxon>
        <taxon>Neobacillus</taxon>
    </lineage>
</organism>
<dbReference type="Pfam" id="PF17936">
    <property type="entry name" value="Big_6"/>
    <property type="match status" value="4"/>
</dbReference>
<dbReference type="Pfam" id="PF01464">
    <property type="entry name" value="SLT"/>
    <property type="match status" value="1"/>
</dbReference>
<dbReference type="AlphaFoldDB" id="A0A2N5HA28"/>
<keyword evidence="1" id="KW-0732">Signal</keyword>
<evidence type="ECO:0000259" key="2">
    <source>
        <dbReference type="Pfam" id="PF01464"/>
    </source>
</evidence>
<evidence type="ECO:0000256" key="1">
    <source>
        <dbReference type="SAM" id="SignalP"/>
    </source>
</evidence>
<accession>A0A2N5HA28</accession>
<dbReference type="Gene3D" id="1.10.530.10">
    <property type="match status" value="1"/>
</dbReference>
<feature type="domain" description="Bacterial Ig" evidence="3">
    <location>
        <begin position="558"/>
        <end position="635"/>
    </location>
</feature>
<feature type="domain" description="Bacterial Ig" evidence="3">
    <location>
        <begin position="316"/>
        <end position="388"/>
    </location>
</feature>
<dbReference type="RefSeq" id="WP_101649630.1">
    <property type="nucleotide sequence ID" value="NZ_PGVE01000072.1"/>
</dbReference>
<gene>
    <name evidence="4" type="ORF">CVD27_19605</name>
</gene>
<protein>
    <submittedName>
        <fullName evidence="4">Lytic transglycosylase domain-containing protein</fullName>
    </submittedName>
</protein>
<dbReference type="InterPro" id="IPR013783">
    <property type="entry name" value="Ig-like_fold"/>
</dbReference>
<feature type="domain" description="Bacterial Ig" evidence="3">
    <location>
        <begin position="477"/>
        <end position="554"/>
    </location>
</feature>
<sequence>MKLPIVRTGLLAGFMLLGFSHEKASAQTVWPAQCTTLGKVQTNQNPSFQQVNCLLTKAAVEAKIPPEVVKAIAAQESGWRQFTDDGQPFISTDDGIGIMQITNQSSYDVNQLKDDIYYNIKAGVEILSGMYHRTDLPKIKGAGPEVIENWYFPVMAYNGTKPVNSPLKQDTGIVNDMAYQEKVFDHIFQDSYLEDTKLAQFPFSVGDFKYQTDSTNNIEFLKKEYIISDQMHPSNYRFKAGDKVIVTKDGAKLRPQPGTSSSWNELTKGTPLTVEGDFVYDQESISNQFVWYPVKTADQKLTGYISSAYITNKLDSPKVGPVDDNNVSISGTAPSNVTIQVMSGAKVIGTAVTDGNGAFKVTIPVQKAGTQLTIFYKDQYNAPSTPTTKGITDKTAPASAVVNTVNNKAAAVTGKTESNATVTATIAGKAYTTKADGYGNYHVDIPVQNAGTSISVTAKDLAGNVSVARTMKVVKVAPNIPTVYTVNNKAAAVTGKTEANATVTATIAGKAYTVKADKLGNYKVTIPVQNTGTKLSVTAKDSLGHVSVARSTTVIRVAPNQPTVNIVRYYSTNVTGKTEKYATVAVKIGTRTYTAKANVYGNYKVYIPKQRVGTKVYVYAKDAKGMVSATRLITVSK</sequence>
<dbReference type="Gene3D" id="2.30.30.40">
    <property type="entry name" value="SH3 Domains"/>
    <property type="match status" value="1"/>
</dbReference>
<dbReference type="SUPFAM" id="SSF53955">
    <property type="entry name" value="Lysozyme-like"/>
    <property type="match status" value="1"/>
</dbReference>
<dbReference type="NCBIfam" id="NF033510">
    <property type="entry name" value="Ca_tandemer"/>
    <property type="match status" value="2"/>
</dbReference>
<comment type="caution">
    <text evidence="4">The sequence shown here is derived from an EMBL/GenBank/DDBJ whole genome shotgun (WGS) entry which is preliminary data.</text>
</comment>
<evidence type="ECO:0000259" key="3">
    <source>
        <dbReference type="Pfam" id="PF17936"/>
    </source>
</evidence>
<dbReference type="InterPro" id="IPR023346">
    <property type="entry name" value="Lysozyme-like_dom_sf"/>
</dbReference>
<keyword evidence="5" id="KW-1185">Reference proteome</keyword>
<feature type="domain" description="Bacterial Ig" evidence="3">
    <location>
        <begin position="396"/>
        <end position="473"/>
    </location>
</feature>
<reference evidence="4 5" key="1">
    <citation type="submission" date="2017-11" db="EMBL/GenBank/DDBJ databases">
        <title>Comparitive Functional Genomics of Dry Heat Resistant strains isolated from the Viking Spacecraft.</title>
        <authorList>
            <person name="Seuylemezian A."/>
            <person name="Cooper K."/>
            <person name="Vaishampayan P."/>
        </authorList>
    </citation>
    <scope>NUCLEOTIDE SEQUENCE [LARGE SCALE GENOMIC DNA]</scope>
    <source>
        <strain evidence="4 5">V32-6</strain>
    </source>
</reference>
<feature type="chain" id="PRO_5014626405" evidence="1">
    <location>
        <begin position="27"/>
        <end position="637"/>
    </location>
</feature>
<dbReference type="EMBL" id="PGVE01000072">
    <property type="protein sequence ID" value="PLS02368.1"/>
    <property type="molecule type" value="Genomic_DNA"/>
</dbReference>
<dbReference type="InterPro" id="IPR041498">
    <property type="entry name" value="Big_6"/>
</dbReference>
<dbReference type="Proteomes" id="UP000234950">
    <property type="component" value="Unassembled WGS sequence"/>
</dbReference>
<proteinExistence type="predicted"/>
<feature type="domain" description="Transglycosylase SLT" evidence="2">
    <location>
        <begin position="56"/>
        <end position="167"/>
    </location>
</feature>
<dbReference type="OrthoDB" id="2690990at2"/>
<feature type="signal peptide" evidence="1">
    <location>
        <begin position="1"/>
        <end position="26"/>
    </location>
</feature>
<dbReference type="Gene3D" id="2.60.40.10">
    <property type="entry name" value="Immunoglobulins"/>
    <property type="match status" value="4"/>
</dbReference>
<dbReference type="InterPro" id="IPR008258">
    <property type="entry name" value="Transglycosylase_SLT_dom_1"/>
</dbReference>
<name>A0A2N5HA28_9BACI</name>